<dbReference type="EMBL" id="AKKU01000026">
    <property type="protein sequence ID" value="EIW87772.1"/>
    <property type="molecule type" value="Genomic_DNA"/>
</dbReference>
<evidence type="ECO:0000313" key="2">
    <source>
        <dbReference type="EMBL" id="EIW87772.1"/>
    </source>
</evidence>
<dbReference type="Proteomes" id="UP000035062">
    <property type="component" value="Unassembled WGS sequence"/>
</dbReference>
<name>I9NYV7_9ALTE</name>
<proteinExistence type="predicted"/>
<dbReference type="RefSeq" id="WP_008985682.1">
    <property type="nucleotide sequence ID" value="NZ_AKKU01000026.1"/>
</dbReference>
<comment type="caution">
    <text evidence="2">The sequence shown here is derived from an EMBL/GenBank/DDBJ whole genome shotgun (WGS) entry which is preliminary data.</text>
</comment>
<dbReference type="AlphaFoldDB" id="I9NYV7"/>
<dbReference type="STRING" id="1195246.AGRI_14675"/>
<evidence type="ECO:0000313" key="3">
    <source>
        <dbReference type="Proteomes" id="UP000035062"/>
    </source>
</evidence>
<feature type="signal peptide" evidence="1">
    <location>
        <begin position="1"/>
        <end position="23"/>
    </location>
</feature>
<evidence type="ECO:0000256" key="1">
    <source>
        <dbReference type="SAM" id="SignalP"/>
    </source>
</evidence>
<accession>I9NYV7</accession>
<gene>
    <name evidence="2" type="ORF">AGRI_14675</name>
</gene>
<feature type="chain" id="PRO_5003722997" evidence="1">
    <location>
        <begin position="24"/>
        <end position="168"/>
    </location>
</feature>
<keyword evidence="1" id="KW-0732">Signal</keyword>
<sequence>MKKLTTAFACILVCYIMTTNTQAEVAFNDSRVMLVIPASEPVLQLIIDYHSGDLSGLDQIHKLGAFNAAQARQYFNQETTDRQRAELVAEKIKLRRQLGPLTIQRVPSSRELNRFPYEYIIVPHDPKLNKWTTTLYYGDIDLQLRLLAELLGEHVAADTIVNTLDKLP</sequence>
<organism evidence="2 3">
    <name type="scientific">Alishewanella agri BL06</name>
    <dbReference type="NCBI Taxonomy" id="1195246"/>
    <lineage>
        <taxon>Bacteria</taxon>
        <taxon>Pseudomonadati</taxon>
        <taxon>Pseudomonadota</taxon>
        <taxon>Gammaproteobacteria</taxon>
        <taxon>Alteromonadales</taxon>
        <taxon>Alteromonadaceae</taxon>
        <taxon>Alishewanella</taxon>
    </lineage>
</organism>
<reference evidence="2 3" key="1">
    <citation type="journal article" date="2012" name="J. Bacteriol.">
        <title>Genome Sequence of Pectin-Degrading Alishewanella agri, Isolated from Landfill Soil.</title>
        <authorList>
            <person name="Kim J."/>
            <person name="Jung J."/>
            <person name="Sung J.S."/>
            <person name="Chun J."/>
            <person name="Park W."/>
        </authorList>
    </citation>
    <scope>NUCLEOTIDE SEQUENCE [LARGE SCALE GENOMIC DNA]</scope>
    <source>
        <strain evidence="2 3">BL06</strain>
    </source>
</reference>
<keyword evidence="3" id="KW-1185">Reference proteome</keyword>
<protein>
    <submittedName>
        <fullName evidence="2">Uncharacterized protein</fullName>
    </submittedName>
</protein>
<dbReference type="PATRIC" id="fig|1195246.3.peg.2910"/>